<dbReference type="PROSITE" id="PS50089">
    <property type="entry name" value="ZF_RING_2"/>
    <property type="match status" value="1"/>
</dbReference>
<comment type="caution">
    <text evidence="8">The sequence shown here is derived from an EMBL/GenBank/DDBJ whole genome shotgun (WGS) entry which is preliminary data.</text>
</comment>
<evidence type="ECO:0000256" key="4">
    <source>
        <dbReference type="ARBA" id="ARBA00022771"/>
    </source>
</evidence>
<evidence type="ECO:0000256" key="3">
    <source>
        <dbReference type="ARBA" id="ARBA00022723"/>
    </source>
</evidence>
<dbReference type="GO" id="GO:0016567">
    <property type="term" value="P:protein ubiquitination"/>
    <property type="evidence" value="ECO:0007669"/>
    <property type="project" value="TreeGrafter"/>
</dbReference>
<dbReference type="SMART" id="SM00744">
    <property type="entry name" value="RINGv"/>
    <property type="match status" value="1"/>
</dbReference>
<evidence type="ECO:0000256" key="6">
    <source>
        <dbReference type="PROSITE-ProRule" id="PRU00175"/>
    </source>
</evidence>
<evidence type="ECO:0000256" key="5">
    <source>
        <dbReference type="ARBA" id="ARBA00022833"/>
    </source>
</evidence>
<dbReference type="GO" id="GO:0008270">
    <property type="term" value="F:zinc ion binding"/>
    <property type="evidence" value="ECO:0007669"/>
    <property type="project" value="UniProtKB-KW"/>
</dbReference>
<dbReference type="CDD" id="cd16454">
    <property type="entry name" value="RING-H2_PA-TM-RING"/>
    <property type="match status" value="1"/>
</dbReference>
<dbReference type="SMART" id="SM00184">
    <property type="entry name" value="RING"/>
    <property type="match status" value="1"/>
</dbReference>
<dbReference type="InterPro" id="IPR013083">
    <property type="entry name" value="Znf_RING/FYVE/PHD"/>
</dbReference>
<protein>
    <recommendedName>
        <fullName evidence="2">RING-type E3 ubiquitin transferase</fullName>
        <ecNumber evidence="2">2.3.2.27</ecNumber>
    </recommendedName>
</protein>
<evidence type="ECO:0000259" key="7">
    <source>
        <dbReference type="PROSITE" id="PS50089"/>
    </source>
</evidence>
<dbReference type="GO" id="GO:0061630">
    <property type="term" value="F:ubiquitin protein ligase activity"/>
    <property type="evidence" value="ECO:0007669"/>
    <property type="project" value="UniProtKB-EC"/>
</dbReference>
<dbReference type="GO" id="GO:0005737">
    <property type="term" value="C:cytoplasm"/>
    <property type="evidence" value="ECO:0007669"/>
    <property type="project" value="TreeGrafter"/>
</dbReference>
<accession>A0A9W7I1T5</accession>
<keyword evidence="5" id="KW-0862">Zinc</keyword>
<dbReference type="PANTHER" id="PTHR15710">
    <property type="entry name" value="E3 UBIQUITIN-PROTEIN LIGASE PRAJA"/>
    <property type="match status" value="1"/>
</dbReference>
<keyword evidence="4 6" id="KW-0863">Zinc-finger</keyword>
<gene>
    <name evidence="8" type="ORF">HRI_002407500</name>
</gene>
<dbReference type="EMBL" id="BSYR01000022">
    <property type="protein sequence ID" value="GMI87382.1"/>
    <property type="molecule type" value="Genomic_DNA"/>
</dbReference>
<keyword evidence="9" id="KW-1185">Reference proteome</keyword>
<organism evidence="8 9">
    <name type="scientific">Hibiscus trionum</name>
    <name type="common">Flower of an hour</name>
    <dbReference type="NCBI Taxonomy" id="183268"/>
    <lineage>
        <taxon>Eukaryota</taxon>
        <taxon>Viridiplantae</taxon>
        <taxon>Streptophyta</taxon>
        <taxon>Embryophyta</taxon>
        <taxon>Tracheophyta</taxon>
        <taxon>Spermatophyta</taxon>
        <taxon>Magnoliopsida</taxon>
        <taxon>eudicotyledons</taxon>
        <taxon>Gunneridae</taxon>
        <taxon>Pentapetalae</taxon>
        <taxon>rosids</taxon>
        <taxon>malvids</taxon>
        <taxon>Malvales</taxon>
        <taxon>Malvaceae</taxon>
        <taxon>Malvoideae</taxon>
        <taxon>Hibiscus</taxon>
    </lineage>
</organism>
<dbReference type="Gene3D" id="3.30.40.10">
    <property type="entry name" value="Zinc/RING finger domain, C3HC4 (zinc finger)"/>
    <property type="match status" value="1"/>
</dbReference>
<dbReference type="InterPro" id="IPR011016">
    <property type="entry name" value="Znf_RING-CH"/>
</dbReference>
<evidence type="ECO:0000313" key="8">
    <source>
        <dbReference type="EMBL" id="GMI87382.1"/>
    </source>
</evidence>
<dbReference type="PANTHER" id="PTHR15710:SF59">
    <property type="entry name" value="E3 UBIQUITIN-PROTEIN LIGASE SDIR1-LIKE"/>
    <property type="match status" value="1"/>
</dbReference>
<dbReference type="Pfam" id="PF13639">
    <property type="entry name" value="zf-RING_2"/>
    <property type="match status" value="1"/>
</dbReference>
<dbReference type="InterPro" id="IPR001841">
    <property type="entry name" value="Znf_RING"/>
</dbReference>
<reference evidence="8" key="1">
    <citation type="submission" date="2023-05" db="EMBL/GenBank/DDBJ databases">
        <title>Genome and transcriptome analyses reveal genes involved in the formation of fine ridges on petal epidermal cells in Hibiscus trionum.</title>
        <authorList>
            <person name="Koshimizu S."/>
            <person name="Masuda S."/>
            <person name="Ishii T."/>
            <person name="Shirasu K."/>
            <person name="Hoshino A."/>
            <person name="Arita M."/>
        </authorList>
    </citation>
    <scope>NUCLEOTIDE SEQUENCE</scope>
    <source>
        <strain evidence="8">Hamamatsu line</strain>
    </source>
</reference>
<comment type="catalytic activity">
    <reaction evidence="1">
        <text>S-ubiquitinyl-[E2 ubiquitin-conjugating enzyme]-L-cysteine + [acceptor protein]-L-lysine = [E2 ubiquitin-conjugating enzyme]-L-cysteine + N(6)-ubiquitinyl-[acceptor protein]-L-lysine.</text>
        <dbReference type="EC" id="2.3.2.27"/>
    </reaction>
</comment>
<proteinExistence type="predicted"/>
<evidence type="ECO:0000313" key="9">
    <source>
        <dbReference type="Proteomes" id="UP001165190"/>
    </source>
</evidence>
<name>A0A9W7I1T5_HIBTR</name>
<feature type="domain" description="RING-type" evidence="7">
    <location>
        <begin position="150"/>
        <end position="191"/>
    </location>
</feature>
<evidence type="ECO:0000256" key="1">
    <source>
        <dbReference type="ARBA" id="ARBA00000900"/>
    </source>
</evidence>
<sequence>MAYELVELTIEVRLSYFYHDCLEGNYYNAYYLLDPQIFTLDFNTLENESRLAQTLHPFFRSLLINTATDNYRRLIRDISRGGLRVSQWAFNQGYNSNVLPLISQIEASVVEHSFDWFYPNNYGMVPAAESSIDLMLNKVRVEAEAEEQDCTICLEELKVGSDASQMPCAHIFHGDCIQEWLHTSHYCPICRFEMPTY</sequence>
<dbReference type="AlphaFoldDB" id="A0A9W7I1T5"/>
<evidence type="ECO:0000256" key="2">
    <source>
        <dbReference type="ARBA" id="ARBA00012483"/>
    </source>
</evidence>
<dbReference type="SUPFAM" id="SSF57850">
    <property type="entry name" value="RING/U-box"/>
    <property type="match status" value="1"/>
</dbReference>
<dbReference type="OrthoDB" id="948340at2759"/>
<dbReference type="Proteomes" id="UP001165190">
    <property type="component" value="Unassembled WGS sequence"/>
</dbReference>
<keyword evidence="3" id="KW-0479">Metal-binding</keyword>
<dbReference type="EC" id="2.3.2.27" evidence="2"/>